<gene>
    <name evidence="2" type="ORF">CRI94_02670</name>
</gene>
<dbReference type="CDD" id="cd02955">
    <property type="entry name" value="SSP411"/>
    <property type="match status" value="1"/>
</dbReference>
<dbReference type="PIRSF" id="PIRSF006402">
    <property type="entry name" value="UCP006402_thioredoxin"/>
    <property type="match status" value="1"/>
</dbReference>
<dbReference type="GO" id="GO:0005975">
    <property type="term" value="P:carbohydrate metabolic process"/>
    <property type="evidence" value="ECO:0007669"/>
    <property type="project" value="InterPro"/>
</dbReference>
<dbReference type="AlphaFoldDB" id="A0A2A8D2L2"/>
<dbReference type="Pfam" id="PF03663">
    <property type="entry name" value="Glyco_hydro_76"/>
    <property type="match status" value="1"/>
</dbReference>
<sequence length="692" mass="78437">MANRLADEQSPYLLQHKDNPVDWYPWGEEAFKKAREEDKPIFLSIGYSTCHWCHVMEEESFEDDEVAERLNDTFIPIKVDREERPDVDNIYMSVCQMMTGRGGWPLNVLLTPDRQPFYATTYLPKHGRMQRMGVMELAERVGELWREDREKLLSDAKKMTDALQEASGRPSQGTMPGEEALQQAFDTLSDRFDDVKGGFGSQPKFPSPHNLLFLLRHYHRTDDDRALEMVVTTLDNMRLGGIFDHVGMGFHRYSTDRHWLLPHFEKMLYDQAMMILAYTEAYQITGYTRYAETVSDIHAYLTRDMQSTGGGFFSAEDADSLNADGEREEGAFYVWTTKELEDLLGEENAAWVIDVFNAREKGNYADESTGQRTGANILHLKQSLEDVARERWEPIRRTLLEARDERPRPGLDDKILTDWNGLLVAALSRAARVMEDGHRFAASAVEAASFLRDEMVHRDEDGTVRLWHRHRNGDTAIRGHLDDYVFLAWGLLDLYETTFEASWLALAKDVVNTMIDRFEDEENGGFFFTADDAEALIVRQKEFYDGAMPSGNSAALDVLIRLSRMTGDTRYDEAAEQLRTAAAEQVESQPAGFTGFLIGLHEALSPSREIVIAGDLDEPGTRAMIEVVRERYLPGTVVLHRPNGARPPIVDVAPFTESQTAADKGAAAYVCQAFACQAPVHSAEELAAQLRE</sequence>
<evidence type="ECO:0000313" key="2">
    <source>
        <dbReference type="EMBL" id="PEN15202.1"/>
    </source>
</evidence>
<dbReference type="InterPro" id="IPR008928">
    <property type="entry name" value="6-hairpin_glycosidase_sf"/>
</dbReference>
<dbReference type="SUPFAM" id="SSF52833">
    <property type="entry name" value="Thioredoxin-like"/>
    <property type="match status" value="1"/>
</dbReference>
<dbReference type="RefSeq" id="WP_098074101.1">
    <property type="nucleotide sequence ID" value="NZ_PDEQ01000001.1"/>
</dbReference>
<dbReference type="Pfam" id="PF03190">
    <property type="entry name" value="Thioredox_DsbH"/>
    <property type="match status" value="1"/>
</dbReference>
<dbReference type="InterPro" id="IPR005198">
    <property type="entry name" value="Glyco_hydro_76"/>
</dbReference>
<dbReference type="PANTHER" id="PTHR42899">
    <property type="entry name" value="SPERMATOGENESIS-ASSOCIATED PROTEIN 20"/>
    <property type="match status" value="1"/>
</dbReference>
<feature type="domain" description="Spermatogenesis-associated protein 20-like TRX" evidence="1">
    <location>
        <begin position="3"/>
        <end position="164"/>
    </location>
</feature>
<name>A0A2A8D2L2_9BACT</name>
<dbReference type="SUPFAM" id="SSF48208">
    <property type="entry name" value="Six-hairpin glycosidases"/>
    <property type="match status" value="1"/>
</dbReference>
<proteinExistence type="predicted"/>
<dbReference type="OrthoDB" id="9762614at2"/>
<evidence type="ECO:0000313" key="3">
    <source>
        <dbReference type="Proteomes" id="UP000220102"/>
    </source>
</evidence>
<dbReference type="Gene3D" id="1.50.10.10">
    <property type="match status" value="1"/>
</dbReference>
<evidence type="ECO:0000259" key="1">
    <source>
        <dbReference type="Pfam" id="PF03190"/>
    </source>
</evidence>
<dbReference type="InterPro" id="IPR036249">
    <property type="entry name" value="Thioredoxin-like_sf"/>
</dbReference>
<reference evidence="2 3" key="1">
    <citation type="submission" date="2017-10" db="EMBL/GenBank/DDBJ databases">
        <title>Draft genome of Longibacter Salinarum.</title>
        <authorList>
            <person name="Goh K.M."/>
            <person name="Shamsir M.S."/>
            <person name="Lim S.W."/>
        </authorList>
    </citation>
    <scope>NUCLEOTIDE SEQUENCE [LARGE SCALE GENOMIC DNA]</scope>
    <source>
        <strain evidence="2 3">KCTC 52045</strain>
    </source>
</reference>
<keyword evidence="3" id="KW-1185">Reference proteome</keyword>
<protein>
    <submittedName>
        <fullName evidence="2">Thioredoxin domain-containing protein</fullName>
    </submittedName>
</protein>
<comment type="caution">
    <text evidence="2">The sequence shown here is derived from an EMBL/GenBank/DDBJ whole genome shotgun (WGS) entry which is preliminary data.</text>
</comment>
<dbReference type="Gene3D" id="3.40.30.10">
    <property type="entry name" value="Glutaredoxin"/>
    <property type="match status" value="1"/>
</dbReference>
<dbReference type="InterPro" id="IPR024705">
    <property type="entry name" value="Ssp411"/>
</dbReference>
<dbReference type="InterPro" id="IPR012341">
    <property type="entry name" value="6hp_glycosidase-like_sf"/>
</dbReference>
<dbReference type="EMBL" id="PDEQ01000001">
    <property type="protein sequence ID" value="PEN15202.1"/>
    <property type="molecule type" value="Genomic_DNA"/>
</dbReference>
<dbReference type="Proteomes" id="UP000220102">
    <property type="component" value="Unassembled WGS sequence"/>
</dbReference>
<dbReference type="PANTHER" id="PTHR42899:SF1">
    <property type="entry name" value="SPERMATOGENESIS-ASSOCIATED PROTEIN 20"/>
    <property type="match status" value="1"/>
</dbReference>
<accession>A0A2A8D2L2</accession>
<dbReference type="InterPro" id="IPR004879">
    <property type="entry name" value="Ssp411-like_TRX"/>
</dbReference>
<organism evidence="2 3">
    <name type="scientific">Longibacter salinarum</name>
    <dbReference type="NCBI Taxonomy" id="1850348"/>
    <lineage>
        <taxon>Bacteria</taxon>
        <taxon>Pseudomonadati</taxon>
        <taxon>Rhodothermota</taxon>
        <taxon>Rhodothermia</taxon>
        <taxon>Rhodothermales</taxon>
        <taxon>Salisaetaceae</taxon>
        <taxon>Longibacter</taxon>
    </lineage>
</organism>